<accession>A0A5E4MZE4</accession>
<gene>
    <name evidence="5" type="ORF">CINCED_3A005145</name>
</gene>
<dbReference type="AlphaFoldDB" id="A0A5E4MZE4"/>
<evidence type="ECO:0000259" key="4">
    <source>
        <dbReference type="PROSITE" id="PS51031"/>
    </source>
</evidence>
<name>A0A5E4MZE4_9HEMI</name>
<dbReference type="InterPro" id="IPR039353">
    <property type="entry name" value="TF_Adf1"/>
</dbReference>
<evidence type="ECO:0000313" key="6">
    <source>
        <dbReference type="Proteomes" id="UP000325440"/>
    </source>
</evidence>
<dbReference type="PROSITE" id="PS51029">
    <property type="entry name" value="MADF"/>
    <property type="match status" value="1"/>
</dbReference>
<feature type="compositionally biased region" description="Polar residues" evidence="2">
    <location>
        <begin position="264"/>
        <end position="304"/>
    </location>
</feature>
<comment type="subcellular location">
    <subcellularLocation>
        <location evidence="1">Nucleus</location>
    </subcellularLocation>
</comment>
<dbReference type="PROSITE" id="PS51031">
    <property type="entry name" value="BESS"/>
    <property type="match status" value="1"/>
</dbReference>
<protein>
    <submittedName>
        <fullName evidence="5">BESS motif,MADF domain</fullName>
    </submittedName>
</protein>
<feature type="domain" description="BESS" evidence="4">
    <location>
        <begin position="167"/>
        <end position="206"/>
    </location>
</feature>
<feature type="region of interest" description="Disordered" evidence="2">
    <location>
        <begin position="262"/>
        <end position="304"/>
    </location>
</feature>
<sequence length="338" mass="38666">MTFDAEKLIQEVKCRKAIWDMSSDEYSDQDLKRRQWEEITNIMCEKNLSENEKNIFGKSLQRKWKKIRRRFSKELKCLAGAKSGFAASRKSSYIFFQQLQFLRKTAVSNRTQASINEAGVLGGNEDLHLQIRSLVVQKKKKKDNENLVEVPKESIPAREDYERNRESDSDRLFLLSLLDDFKKIPDHHRLSTKIELMNVIKKAQNTMTRETQGYSQNVPEMLTAGSYGFRYGSEVSNNITMDNGQYHYRCLSQTNYGLGVYGPGTSTSNGRQYPNSIQQNHGQSPGTSSSGQNSRVHSTPFSDMQNGFMINYDDTLSATYSDISTVSQSSDVIELFDE</sequence>
<evidence type="ECO:0000313" key="5">
    <source>
        <dbReference type="EMBL" id="VVC36904.1"/>
    </source>
</evidence>
<dbReference type="PANTHER" id="PTHR12243:SF67">
    <property type="entry name" value="COREPRESSOR OF PANGOLIN, ISOFORM A-RELATED"/>
    <property type="match status" value="1"/>
</dbReference>
<proteinExistence type="predicted"/>
<evidence type="ECO:0000256" key="2">
    <source>
        <dbReference type="SAM" id="MobiDB-lite"/>
    </source>
</evidence>
<dbReference type="GO" id="GO:0005634">
    <property type="term" value="C:nucleus"/>
    <property type="evidence" value="ECO:0007669"/>
    <property type="project" value="UniProtKB-SubCell"/>
</dbReference>
<dbReference type="OrthoDB" id="6631161at2759"/>
<dbReference type="PANTHER" id="PTHR12243">
    <property type="entry name" value="MADF DOMAIN TRANSCRIPTION FACTOR"/>
    <property type="match status" value="1"/>
</dbReference>
<feature type="domain" description="MADF" evidence="3">
    <location>
        <begin position="7"/>
        <end position="107"/>
    </location>
</feature>
<keyword evidence="6" id="KW-1185">Reference proteome</keyword>
<dbReference type="SMART" id="SM00595">
    <property type="entry name" value="MADF"/>
    <property type="match status" value="1"/>
</dbReference>
<evidence type="ECO:0000259" key="3">
    <source>
        <dbReference type="PROSITE" id="PS51029"/>
    </source>
</evidence>
<dbReference type="EMBL" id="CABPRJ010001438">
    <property type="protein sequence ID" value="VVC36904.1"/>
    <property type="molecule type" value="Genomic_DNA"/>
</dbReference>
<dbReference type="Pfam" id="PF02944">
    <property type="entry name" value="BESS"/>
    <property type="match status" value="1"/>
</dbReference>
<dbReference type="InterPro" id="IPR004210">
    <property type="entry name" value="BESS_motif"/>
</dbReference>
<dbReference type="InterPro" id="IPR006578">
    <property type="entry name" value="MADF-dom"/>
</dbReference>
<keyword evidence="1" id="KW-0539">Nucleus</keyword>
<organism evidence="5 6">
    <name type="scientific">Cinara cedri</name>
    <dbReference type="NCBI Taxonomy" id="506608"/>
    <lineage>
        <taxon>Eukaryota</taxon>
        <taxon>Metazoa</taxon>
        <taxon>Ecdysozoa</taxon>
        <taxon>Arthropoda</taxon>
        <taxon>Hexapoda</taxon>
        <taxon>Insecta</taxon>
        <taxon>Pterygota</taxon>
        <taxon>Neoptera</taxon>
        <taxon>Paraneoptera</taxon>
        <taxon>Hemiptera</taxon>
        <taxon>Sternorrhyncha</taxon>
        <taxon>Aphidomorpha</taxon>
        <taxon>Aphidoidea</taxon>
        <taxon>Aphididae</taxon>
        <taxon>Lachninae</taxon>
        <taxon>Cinara</taxon>
    </lineage>
</organism>
<dbReference type="Pfam" id="PF10545">
    <property type="entry name" value="MADF_DNA_bdg"/>
    <property type="match status" value="1"/>
</dbReference>
<dbReference type="Proteomes" id="UP000325440">
    <property type="component" value="Unassembled WGS sequence"/>
</dbReference>
<evidence type="ECO:0000256" key="1">
    <source>
        <dbReference type="PROSITE-ProRule" id="PRU00371"/>
    </source>
</evidence>
<reference evidence="5 6" key="1">
    <citation type="submission" date="2019-08" db="EMBL/GenBank/DDBJ databases">
        <authorList>
            <person name="Alioto T."/>
            <person name="Alioto T."/>
            <person name="Gomez Garrido J."/>
        </authorList>
    </citation>
    <scope>NUCLEOTIDE SEQUENCE [LARGE SCALE GENOMIC DNA]</scope>
</reference>
<dbReference type="GO" id="GO:0005667">
    <property type="term" value="C:transcription regulator complex"/>
    <property type="evidence" value="ECO:0007669"/>
    <property type="project" value="TreeGrafter"/>
</dbReference>
<dbReference type="GO" id="GO:0003677">
    <property type="term" value="F:DNA binding"/>
    <property type="evidence" value="ECO:0007669"/>
    <property type="project" value="InterPro"/>
</dbReference>
<dbReference type="GO" id="GO:0006357">
    <property type="term" value="P:regulation of transcription by RNA polymerase II"/>
    <property type="evidence" value="ECO:0007669"/>
    <property type="project" value="TreeGrafter"/>
</dbReference>